<dbReference type="InterPro" id="IPR005064">
    <property type="entry name" value="BUG"/>
</dbReference>
<dbReference type="EMBL" id="JANJOU010000027">
    <property type="protein sequence ID" value="MCR0984984.1"/>
    <property type="molecule type" value="Genomic_DNA"/>
</dbReference>
<dbReference type="PANTHER" id="PTHR42928">
    <property type="entry name" value="TRICARBOXYLATE-BINDING PROTEIN"/>
    <property type="match status" value="1"/>
</dbReference>
<dbReference type="SUPFAM" id="SSF53850">
    <property type="entry name" value="Periplasmic binding protein-like II"/>
    <property type="match status" value="1"/>
</dbReference>
<dbReference type="Gene3D" id="3.40.190.10">
    <property type="entry name" value="Periplasmic binding protein-like II"/>
    <property type="match status" value="1"/>
</dbReference>
<sequence>MSPRRALALAALALAAALPARAQEAFPARPIQVVNPYPAGGATDLMARAMAAGLQQRLGQPVVVVNRDGAAGAVGTLGVARSAPDGYALAFVPALVLSVLPVTQPNSGLRPDALRPICQMFANAQAIAVRADSPLRNLADLVAAAKAAPGAVTYGSLGIASIPHLAILQWARAAGIEVTHVPYRGDGAVMTDALAGRIDFAAIVLGSASGRTDMRLLAVFDTARNPAFPEVPTAAEQGFDVAPTSFGGLMAPAGTPPERLARLEAACAEVAGDEVYRAAARRALQPAAYHTGAAAFADRLARDVAEKAELLRGIEPAR</sequence>
<protein>
    <submittedName>
        <fullName evidence="3">Tripartite tricarboxylate transporter substrate binding protein</fullName>
    </submittedName>
</protein>
<keyword evidence="4" id="KW-1185">Reference proteome</keyword>
<evidence type="ECO:0000256" key="2">
    <source>
        <dbReference type="SAM" id="SignalP"/>
    </source>
</evidence>
<dbReference type="CDD" id="cd07012">
    <property type="entry name" value="PBP2_Bug_TTT"/>
    <property type="match status" value="1"/>
</dbReference>
<feature type="signal peptide" evidence="2">
    <location>
        <begin position="1"/>
        <end position="22"/>
    </location>
</feature>
<evidence type="ECO:0000313" key="3">
    <source>
        <dbReference type="EMBL" id="MCR0984984.1"/>
    </source>
</evidence>
<dbReference type="PIRSF" id="PIRSF017082">
    <property type="entry name" value="YflP"/>
    <property type="match status" value="1"/>
</dbReference>
<proteinExistence type="inferred from homology"/>
<keyword evidence="2" id="KW-0732">Signal</keyword>
<reference evidence="3 4" key="1">
    <citation type="submission" date="2022-06" db="EMBL/GenBank/DDBJ databases">
        <title>Roseomonas CN29.</title>
        <authorList>
            <person name="Cheng Y."/>
            <person name="He X."/>
        </authorList>
    </citation>
    <scope>NUCLEOTIDE SEQUENCE [LARGE SCALE GENOMIC DNA]</scope>
    <source>
        <strain evidence="3 4">CN29</strain>
    </source>
</reference>
<accession>A0ABT1XBA7</accession>
<gene>
    <name evidence="3" type="ORF">NRP21_23290</name>
</gene>
<organism evidence="3 4">
    <name type="scientific">Roseomonas populi</name>
    <dbReference type="NCBI Taxonomy" id="3121582"/>
    <lineage>
        <taxon>Bacteria</taxon>
        <taxon>Pseudomonadati</taxon>
        <taxon>Pseudomonadota</taxon>
        <taxon>Alphaproteobacteria</taxon>
        <taxon>Acetobacterales</taxon>
        <taxon>Roseomonadaceae</taxon>
        <taxon>Roseomonas</taxon>
    </lineage>
</organism>
<dbReference type="Pfam" id="PF03401">
    <property type="entry name" value="TctC"/>
    <property type="match status" value="1"/>
</dbReference>
<comment type="caution">
    <text evidence="3">The sequence shown here is derived from an EMBL/GenBank/DDBJ whole genome shotgun (WGS) entry which is preliminary data.</text>
</comment>
<feature type="chain" id="PRO_5045174037" evidence="2">
    <location>
        <begin position="23"/>
        <end position="318"/>
    </location>
</feature>
<dbReference type="Gene3D" id="3.40.190.150">
    <property type="entry name" value="Bordetella uptake gene, domain 1"/>
    <property type="match status" value="1"/>
</dbReference>
<evidence type="ECO:0000313" key="4">
    <source>
        <dbReference type="Proteomes" id="UP001524642"/>
    </source>
</evidence>
<dbReference type="Proteomes" id="UP001524642">
    <property type="component" value="Unassembled WGS sequence"/>
</dbReference>
<evidence type="ECO:0000256" key="1">
    <source>
        <dbReference type="ARBA" id="ARBA00006987"/>
    </source>
</evidence>
<dbReference type="RefSeq" id="WP_257718636.1">
    <property type="nucleotide sequence ID" value="NZ_JANJOU010000027.1"/>
</dbReference>
<comment type="similarity">
    <text evidence="1">Belongs to the UPF0065 (bug) family.</text>
</comment>
<dbReference type="PANTHER" id="PTHR42928:SF5">
    <property type="entry name" value="BLR1237 PROTEIN"/>
    <property type="match status" value="1"/>
</dbReference>
<dbReference type="InterPro" id="IPR042100">
    <property type="entry name" value="Bug_dom1"/>
</dbReference>
<name>A0ABT1XBA7_9PROT</name>